<protein>
    <recommendedName>
        <fullName evidence="4">PH (Pleckstrin Homology) domain-containing protein</fullName>
    </recommendedName>
</protein>
<organism evidence="2 3">
    <name type="scientific">Rhodobacter calidifons</name>
    <dbReference type="NCBI Taxonomy" id="2715277"/>
    <lineage>
        <taxon>Bacteria</taxon>
        <taxon>Pseudomonadati</taxon>
        <taxon>Pseudomonadota</taxon>
        <taxon>Alphaproteobacteria</taxon>
        <taxon>Rhodobacterales</taxon>
        <taxon>Rhodobacter group</taxon>
        <taxon>Rhodobacter</taxon>
    </lineage>
</organism>
<evidence type="ECO:0000313" key="3">
    <source>
        <dbReference type="Proteomes" id="UP001515660"/>
    </source>
</evidence>
<evidence type="ECO:0000313" key="2">
    <source>
        <dbReference type="EMBL" id="NHB75311.1"/>
    </source>
</evidence>
<keyword evidence="1" id="KW-1133">Transmembrane helix</keyword>
<proteinExistence type="predicted"/>
<keyword evidence="3" id="KW-1185">Reference proteome</keyword>
<reference evidence="2 3" key="1">
    <citation type="journal article" date="2022" name="Microorganisms">
        <title>Genome Sequence and Characterization of a Xanthorhodopsin-Containing, Aerobic Anoxygenic Phototrophic Rhodobacter Species, Isolated from Mesophilic Conditions at Yellowstone National Park.</title>
        <authorList>
            <person name="Kyndt J.A."/>
            <person name="Robertson S."/>
            <person name="Shoffstall I.B."/>
            <person name="Ramaley R.F."/>
            <person name="Meyer T.E."/>
        </authorList>
    </citation>
    <scope>NUCLEOTIDE SEQUENCE [LARGE SCALE GENOMIC DNA]</scope>
    <source>
        <strain evidence="2 3">M37P</strain>
    </source>
</reference>
<keyword evidence="1" id="KW-0472">Membrane</keyword>
<feature type="transmembrane region" description="Helical" evidence="1">
    <location>
        <begin position="33"/>
        <end position="57"/>
    </location>
</feature>
<dbReference type="EMBL" id="JAANHS010000001">
    <property type="protein sequence ID" value="NHB75311.1"/>
    <property type="molecule type" value="Genomic_DNA"/>
</dbReference>
<comment type="caution">
    <text evidence="2">The sequence shown here is derived from an EMBL/GenBank/DDBJ whole genome shotgun (WGS) entry which is preliminary data.</text>
</comment>
<name>A0ABX0G250_9RHOB</name>
<dbReference type="RefSeq" id="WP_166401361.1">
    <property type="nucleotide sequence ID" value="NZ_JAANHS010000001.1"/>
</dbReference>
<keyword evidence="1" id="KW-0812">Transmembrane</keyword>
<evidence type="ECO:0008006" key="4">
    <source>
        <dbReference type="Google" id="ProtNLM"/>
    </source>
</evidence>
<sequence>MTGEAWQDYLAPGERLLWQGAPVPGIFDLPKRLLLAAFGTPFLVGGVACFGFGLFFMGKADGIASLGLGIFLAIFATPFLAVGLYLVVLQWIEAMQAHRRVRYALTDRAAYIARRYWRRSLEVLPIRPQTAVELVEGKGASTVWLHTRREDDGDGGTTTEKKGFENIAEGRDVFALIRGLQTRESR</sequence>
<dbReference type="Proteomes" id="UP001515660">
    <property type="component" value="Unassembled WGS sequence"/>
</dbReference>
<feature type="transmembrane region" description="Helical" evidence="1">
    <location>
        <begin position="63"/>
        <end position="92"/>
    </location>
</feature>
<evidence type="ECO:0000256" key="1">
    <source>
        <dbReference type="SAM" id="Phobius"/>
    </source>
</evidence>
<accession>A0ABX0G250</accession>
<gene>
    <name evidence="2" type="ORF">G8O29_00970</name>
</gene>